<dbReference type="AlphaFoldDB" id="A0A6J6SKV9"/>
<dbReference type="EMBL" id="CAEZSF010000007">
    <property type="protein sequence ID" value="CAB4530122.1"/>
    <property type="molecule type" value="Genomic_DNA"/>
</dbReference>
<dbReference type="InterPro" id="IPR037523">
    <property type="entry name" value="VOC_core"/>
</dbReference>
<dbReference type="PANTHER" id="PTHR43279:SF1">
    <property type="entry name" value="CATECHOL-2,3-DIOXYGENASE"/>
    <property type="match status" value="1"/>
</dbReference>
<dbReference type="PANTHER" id="PTHR43279">
    <property type="entry name" value="CATECHOL-2,3-DIOXYGENASE"/>
    <property type="match status" value="1"/>
</dbReference>
<evidence type="ECO:0000313" key="4">
    <source>
        <dbReference type="EMBL" id="CAB4903265.1"/>
    </source>
</evidence>
<organism evidence="3">
    <name type="scientific">freshwater metagenome</name>
    <dbReference type="NCBI Taxonomy" id="449393"/>
    <lineage>
        <taxon>unclassified sequences</taxon>
        <taxon>metagenomes</taxon>
        <taxon>ecological metagenomes</taxon>
    </lineage>
</organism>
<dbReference type="EMBL" id="CAEZYU010000020">
    <property type="protein sequence ID" value="CAB4735363.1"/>
    <property type="molecule type" value="Genomic_DNA"/>
</dbReference>
<feature type="domain" description="VOC" evidence="1">
    <location>
        <begin position="5"/>
        <end position="127"/>
    </location>
</feature>
<evidence type="ECO:0000313" key="2">
    <source>
        <dbReference type="EMBL" id="CAB4530122.1"/>
    </source>
</evidence>
<dbReference type="Pfam" id="PF00903">
    <property type="entry name" value="Glyoxalase"/>
    <property type="match status" value="1"/>
</dbReference>
<dbReference type="PROSITE" id="PS51819">
    <property type="entry name" value="VOC"/>
    <property type="match status" value="1"/>
</dbReference>
<proteinExistence type="predicted"/>
<dbReference type="InterPro" id="IPR004360">
    <property type="entry name" value="Glyas_Fos-R_dOase_dom"/>
</dbReference>
<gene>
    <name evidence="2" type="ORF">UFOPK1358_00154</name>
    <name evidence="3" type="ORF">UFOPK2766_00646</name>
    <name evidence="4" type="ORF">UFOPK3519_00950</name>
</gene>
<protein>
    <submittedName>
        <fullName evidence="3">Unannotated protein</fullName>
    </submittedName>
</protein>
<evidence type="ECO:0000259" key="1">
    <source>
        <dbReference type="PROSITE" id="PS51819"/>
    </source>
</evidence>
<dbReference type="EMBL" id="CAFBMG010000065">
    <property type="protein sequence ID" value="CAB4903265.1"/>
    <property type="molecule type" value="Genomic_DNA"/>
</dbReference>
<dbReference type="Gene3D" id="3.10.180.10">
    <property type="entry name" value="2,3-Dihydroxybiphenyl 1,2-Dioxygenase, domain 1"/>
    <property type="match status" value="1"/>
</dbReference>
<name>A0A6J6SKV9_9ZZZZ</name>
<dbReference type="SUPFAM" id="SSF54593">
    <property type="entry name" value="Glyoxalase/Bleomycin resistance protein/Dihydroxybiphenyl dioxygenase"/>
    <property type="match status" value="1"/>
</dbReference>
<accession>A0A6J6SKV9</accession>
<reference evidence="3" key="1">
    <citation type="submission" date="2020-05" db="EMBL/GenBank/DDBJ databases">
        <authorList>
            <person name="Chiriac C."/>
            <person name="Salcher M."/>
            <person name="Ghai R."/>
            <person name="Kavagutti S V."/>
        </authorList>
    </citation>
    <scope>NUCLEOTIDE SEQUENCE</scope>
</reference>
<sequence length="174" mass="19003">MAITRLNHAVLYVRNLERSKEFYENVLGFRTIIFMPGQAAFFQASGSTNDHDLGLFEIGEQAAPSGAGRSTVGLYHLAWEVDTLAELARIREVLQDRGALVGASDHVTTKALYAQDPDGIEFEVSWLLPADCIDDEIRNTLATHGIRPQPLDIAAEIHRYGADTLGGLGVSIPL</sequence>
<dbReference type="InterPro" id="IPR029068">
    <property type="entry name" value="Glyas_Bleomycin-R_OHBP_Dase"/>
</dbReference>
<evidence type="ECO:0000313" key="3">
    <source>
        <dbReference type="EMBL" id="CAB4735363.1"/>
    </source>
</evidence>